<sequence length="1075" mass="114468">PPAVHPMLAFQQSSPSQPQQRAVGGAPASVAAVAPASTSASNSRLRFGGTSIASWTADSKPDPSRHASPKNHATLRLHAAQDAPAPLRSQLDARTAQRPARPTGGHHWQRPLRRAPNTSDISKQWRASPAAAESGARTPLTINTAAPRESGAPYISSTFQDTDSTLLSGLSLALHKHSPRGHADGTTKPALPLFDIAQPRTPHPLSPADSMKTPGYVDPESLPFELGSTIADPNTGRQYRLLSVLGEGSYAVVYLAHCSQDGAKYALKCLSKLDLTPRQLALQRTELEIHASVCPHPHIVTLYSHFETGDWLFLVMERVSGPDLYDYITQHPAFNANQDERRFIEATRLFEQMIDAVAHIHALKAYHRDLKPENFIIGADGNLKLTDFGLATRESLSEDFECGSKPYMSYENRNGGLDPNDASIYGPREDYSPRLSDVWALGVLFLNLLFAQSPWTDPSRDSCFKFYRFQRQGAAFLVDQFPKLPREIADFLVTRVFSPESGRCNVLELKQWVQELKRMFSPLRLGASLAAIAAPAPAPRSAAYRHKASTPRKTNPAPSVPLQAPGLAIAQGTPAGRRWAPGSQSKGSLNAPPMAAATPEPIGISAAKPRSPVAWRSPATAHGKTARYELPAALASKPNNLSTSVPALVFSQIIPATQAAAARKMMPREHNHTAAKAAAAILQSSMLCLPKNGLGQGKQDCGDDGGAAFGVHTHARNSHNLESLSEAEETDDDYDDGSGGPAYSAAAAASAAGMASQFPRQPSAGSLGFSVCDSNDDGDGGMGDYREPVSFNGRSSARQRLAVPAGPKSLPPSMFKKPLPRASAATMASTASGSSLSDDLDILGRFSDDDSGNGYRPAGPVAAAQGAHHPSGSSRVRFQGVPRSPQPAVVPLPHGVRGRSTNGSADSSLTGTLVSPSTADFYSPHIPARTMTEIVSATSTTVGDSADADDEAESSRRRARLGVVLRHAHPGIRNSAAADKPAMDMHSLPEPFHSPGKHRLALDKPGQAAFSWADDADDLPIPGLHARLGPSSVGNPQYTFGAESDDDAMSDDLSWSAGQDDYRVANGDDMFDMEL</sequence>
<gene>
    <name evidence="1" type="ORF">IWQ57_002804</name>
</gene>
<dbReference type="Proteomes" id="UP001140234">
    <property type="component" value="Unassembled WGS sequence"/>
</dbReference>
<protein>
    <submittedName>
        <fullName evidence="1">Uncharacterized protein</fullName>
    </submittedName>
</protein>
<organism evidence="1 2">
    <name type="scientific">Coemansia nantahalensis</name>
    <dbReference type="NCBI Taxonomy" id="2789366"/>
    <lineage>
        <taxon>Eukaryota</taxon>
        <taxon>Fungi</taxon>
        <taxon>Fungi incertae sedis</taxon>
        <taxon>Zoopagomycota</taxon>
        <taxon>Kickxellomycotina</taxon>
        <taxon>Kickxellomycetes</taxon>
        <taxon>Kickxellales</taxon>
        <taxon>Kickxellaceae</taxon>
        <taxon>Coemansia</taxon>
    </lineage>
</organism>
<evidence type="ECO:0000313" key="2">
    <source>
        <dbReference type="Proteomes" id="UP001140234"/>
    </source>
</evidence>
<name>A0ACC1JZH3_9FUNG</name>
<comment type="caution">
    <text evidence="1">The sequence shown here is derived from an EMBL/GenBank/DDBJ whole genome shotgun (WGS) entry which is preliminary data.</text>
</comment>
<reference evidence="1" key="1">
    <citation type="submission" date="2022-07" db="EMBL/GenBank/DDBJ databases">
        <title>Phylogenomic reconstructions and comparative analyses of Kickxellomycotina fungi.</title>
        <authorList>
            <person name="Reynolds N.K."/>
            <person name="Stajich J.E."/>
            <person name="Barry K."/>
            <person name="Grigoriev I.V."/>
            <person name="Crous P."/>
            <person name="Smith M.E."/>
        </authorList>
    </citation>
    <scope>NUCLEOTIDE SEQUENCE</scope>
    <source>
        <strain evidence="1">CBS 109366</strain>
    </source>
</reference>
<proteinExistence type="predicted"/>
<feature type="non-terminal residue" evidence="1">
    <location>
        <position position="1"/>
    </location>
</feature>
<dbReference type="EMBL" id="JANBUJ010000792">
    <property type="protein sequence ID" value="KAJ2770120.1"/>
    <property type="molecule type" value="Genomic_DNA"/>
</dbReference>
<accession>A0ACC1JZH3</accession>
<keyword evidence="2" id="KW-1185">Reference proteome</keyword>
<evidence type="ECO:0000313" key="1">
    <source>
        <dbReference type="EMBL" id="KAJ2770120.1"/>
    </source>
</evidence>